<dbReference type="Proteomes" id="UP000324222">
    <property type="component" value="Unassembled WGS sequence"/>
</dbReference>
<reference evidence="2 3" key="1">
    <citation type="submission" date="2019-05" db="EMBL/GenBank/DDBJ databases">
        <title>Another draft genome of Portunus trituberculatus and its Hox gene families provides insights of decapod evolution.</title>
        <authorList>
            <person name="Jeong J.-H."/>
            <person name="Song I."/>
            <person name="Kim S."/>
            <person name="Choi T."/>
            <person name="Kim D."/>
            <person name="Ryu S."/>
            <person name="Kim W."/>
        </authorList>
    </citation>
    <scope>NUCLEOTIDE SEQUENCE [LARGE SCALE GENOMIC DNA]</scope>
    <source>
        <tissue evidence="2">Muscle</tissue>
    </source>
</reference>
<keyword evidence="1" id="KW-1133">Transmembrane helix</keyword>
<gene>
    <name evidence="2" type="ORF">E2C01_042785</name>
</gene>
<proteinExistence type="predicted"/>
<organism evidence="2 3">
    <name type="scientific">Portunus trituberculatus</name>
    <name type="common">Swimming crab</name>
    <name type="synonym">Neptunus trituberculatus</name>
    <dbReference type="NCBI Taxonomy" id="210409"/>
    <lineage>
        <taxon>Eukaryota</taxon>
        <taxon>Metazoa</taxon>
        <taxon>Ecdysozoa</taxon>
        <taxon>Arthropoda</taxon>
        <taxon>Crustacea</taxon>
        <taxon>Multicrustacea</taxon>
        <taxon>Malacostraca</taxon>
        <taxon>Eumalacostraca</taxon>
        <taxon>Eucarida</taxon>
        <taxon>Decapoda</taxon>
        <taxon>Pleocyemata</taxon>
        <taxon>Brachyura</taxon>
        <taxon>Eubrachyura</taxon>
        <taxon>Portunoidea</taxon>
        <taxon>Portunidae</taxon>
        <taxon>Portuninae</taxon>
        <taxon>Portunus</taxon>
    </lineage>
</organism>
<feature type="transmembrane region" description="Helical" evidence="1">
    <location>
        <begin position="6"/>
        <end position="24"/>
    </location>
</feature>
<keyword evidence="1" id="KW-0472">Membrane</keyword>
<evidence type="ECO:0000313" key="2">
    <source>
        <dbReference type="EMBL" id="MPC48997.1"/>
    </source>
</evidence>
<dbReference type="EMBL" id="VSRR010008602">
    <property type="protein sequence ID" value="MPC48997.1"/>
    <property type="molecule type" value="Genomic_DNA"/>
</dbReference>
<keyword evidence="1" id="KW-0812">Transmembrane</keyword>
<evidence type="ECO:0000313" key="3">
    <source>
        <dbReference type="Proteomes" id="UP000324222"/>
    </source>
</evidence>
<evidence type="ECO:0000256" key="1">
    <source>
        <dbReference type="SAM" id="Phobius"/>
    </source>
</evidence>
<name>A0A5B7FUC1_PORTR</name>
<keyword evidence="3" id="KW-1185">Reference proteome</keyword>
<sequence length="71" mass="7983">MVPGESVWVVLLFETVSIPLTAVYSGVAMNMPRRCEDARRGVSGWCCCLRLYSGATLVRQHKGTKNEYLYL</sequence>
<protein>
    <submittedName>
        <fullName evidence="2">Uncharacterized protein</fullName>
    </submittedName>
</protein>
<dbReference type="AlphaFoldDB" id="A0A5B7FUC1"/>
<comment type="caution">
    <text evidence="2">The sequence shown here is derived from an EMBL/GenBank/DDBJ whole genome shotgun (WGS) entry which is preliminary data.</text>
</comment>
<accession>A0A5B7FUC1</accession>